<feature type="transmembrane region" description="Helical" evidence="1">
    <location>
        <begin position="97"/>
        <end position="124"/>
    </location>
</feature>
<dbReference type="OrthoDB" id="10043270at2759"/>
<dbReference type="Proteomes" id="UP000663864">
    <property type="component" value="Unassembled WGS sequence"/>
</dbReference>
<dbReference type="Proteomes" id="UP000663882">
    <property type="component" value="Unassembled WGS sequence"/>
</dbReference>
<dbReference type="EMBL" id="CAJNOT010000307">
    <property type="protein sequence ID" value="CAF0935157.1"/>
    <property type="molecule type" value="Genomic_DNA"/>
</dbReference>
<evidence type="ECO:0000256" key="1">
    <source>
        <dbReference type="SAM" id="Phobius"/>
    </source>
</evidence>
<dbReference type="EMBL" id="CAJOBD010000274">
    <property type="protein sequence ID" value="CAF3632092.1"/>
    <property type="molecule type" value="Genomic_DNA"/>
</dbReference>
<dbReference type="EMBL" id="CAJOAX010002633">
    <property type="protein sequence ID" value="CAF3809243.1"/>
    <property type="molecule type" value="Genomic_DNA"/>
</dbReference>
<evidence type="ECO:0000313" key="3">
    <source>
        <dbReference type="EMBL" id="CAF0935157.1"/>
    </source>
</evidence>
<keyword evidence="1" id="KW-1133">Transmembrane helix</keyword>
<reference evidence="3" key="1">
    <citation type="submission" date="2021-02" db="EMBL/GenBank/DDBJ databases">
        <authorList>
            <person name="Nowell W R."/>
        </authorList>
    </citation>
    <scope>NUCLEOTIDE SEQUENCE</scope>
</reference>
<protein>
    <submittedName>
        <fullName evidence="3">Uncharacterized protein</fullName>
    </submittedName>
</protein>
<comment type="caution">
    <text evidence="3">The sequence shown here is derived from an EMBL/GenBank/DDBJ whole genome shotgun (WGS) entry which is preliminary data.</text>
</comment>
<dbReference type="EMBL" id="CAJNOO010000281">
    <property type="protein sequence ID" value="CAF0888656.1"/>
    <property type="molecule type" value="Genomic_DNA"/>
</dbReference>
<dbReference type="Proteomes" id="UP000663854">
    <property type="component" value="Unassembled WGS sequence"/>
</dbReference>
<evidence type="ECO:0000313" key="2">
    <source>
        <dbReference type="EMBL" id="CAF0888656.1"/>
    </source>
</evidence>
<evidence type="ECO:0000313" key="8">
    <source>
        <dbReference type="EMBL" id="CAF3632092.1"/>
    </source>
</evidence>
<organism evidence="3 10">
    <name type="scientific">Rotaria sordida</name>
    <dbReference type="NCBI Taxonomy" id="392033"/>
    <lineage>
        <taxon>Eukaryota</taxon>
        <taxon>Metazoa</taxon>
        <taxon>Spiralia</taxon>
        <taxon>Gnathifera</taxon>
        <taxon>Rotifera</taxon>
        <taxon>Eurotatoria</taxon>
        <taxon>Bdelloidea</taxon>
        <taxon>Philodinida</taxon>
        <taxon>Philodinidae</taxon>
        <taxon>Rotaria</taxon>
    </lineage>
</organism>
<keyword evidence="11" id="KW-1185">Reference proteome</keyword>
<keyword evidence="1" id="KW-0472">Membrane</keyword>
<evidence type="ECO:0000313" key="5">
    <source>
        <dbReference type="EMBL" id="CAF1089403.1"/>
    </source>
</evidence>
<accession>A0A814C4G1</accession>
<dbReference type="EMBL" id="CAJNOL010001076">
    <property type="protein sequence ID" value="CAF1281420.1"/>
    <property type="molecule type" value="Genomic_DNA"/>
</dbReference>
<evidence type="ECO:0000313" key="4">
    <source>
        <dbReference type="EMBL" id="CAF0936571.1"/>
    </source>
</evidence>
<evidence type="ECO:0000313" key="11">
    <source>
        <dbReference type="Proteomes" id="UP000663870"/>
    </source>
</evidence>
<dbReference type="Proteomes" id="UP000663836">
    <property type="component" value="Unassembled WGS sequence"/>
</dbReference>
<dbReference type="Proteomes" id="UP000663874">
    <property type="component" value="Unassembled WGS sequence"/>
</dbReference>
<evidence type="ECO:0000313" key="9">
    <source>
        <dbReference type="EMBL" id="CAF3809243.1"/>
    </source>
</evidence>
<keyword evidence="1" id="KW-0812">Transmembrane</keyword>
<name>A0A814C4G1_9BILA</name>
<feature type="transmembrane region" description="Helical" evidence="1">
    <location>
        <begin position="67"/>
        <end position="90"/>
    </location>
</feature>
<feature type="transmembrane region" description="Helical" evidence="1">
    <location>
        <begin position="12"/>
        <end position="30"/>
    </location>
</feature>
<dbReference type="Proteomes" id="UP000663870">
    <property type="component" value="Unassembled WGS sequence"/>
</dbReference>
<dbReference type="Proteomes" id="UP000663889">
    <property type="component" value="Unassembled WGS sequence"/>
</dbReference>
<dbReference type="EMBL" id="CAJNOU010000260">
    <property type="protein sequence ID" value="CAF0936571.1"/>
    <property type="molecule type" value="Genomic_DNA"/>
</dbReference>
<proteinExistence type="predicted"/>
<dbReference type="AlphaFoldDB" id="A0A814C4G1"/>
<evidence type="ECO:0000313" key="6">
    <source>
        <dbReference type="EMBL" id="CAF1281420.1"/>
    </source>
</evidence>
<evidence type="ECO:0000313" key="10">
    <source>
        <dbReference type="Proteomes" id="UP000663864"/>
    </source>
</evidence>
<feature type="transmembrane region" description="Helical" evidence="1">
    <location>
        <begin position="130"/>
        <end position="156"/>
    </location>
</feature>
<sequence length="183" mass="20755">MNTNNESQEELIILVSAIFSMISFIMSILATTTSGWQIDSHHNKTGLFQICYKDSCTSIREKHNISIIFAIIGQCLIIFGIISSFINVFIYRRRINLIIITIFFFLASLFLWITILTINLYLFMNGGSAIIFNAAIAFSLFATFTASYALGVSFALHHNPKISIKYNQITMPFQLYRNVPTAL</sequence>
<dbReference type="Proteomes" id="UP000663823">
    <property type="component" value="Unassembled WGS sequence"/>
</dbReference>
<dbReference type="EMBL" id="CAJNOH010000618">
    <property type="protein sequence ID" value="CAF1089403.1"/>
    <property type="molecule type" value="Genomic_DNA"/>
</dbReference>
<dbReference type="EMBL" id="CAJOBE010000104">
    <property type="protein sequence ID" value="CAF3569424.1"/>
    <property type="molecule type" value="Genomic_DNA"/>
</dbReference>
<gene>
    <name evidence="7" type="ORF">FNK824_LOCUS1867</name>
    <name evidence="8" type="ORF">JBS370_LOCUS5341</name>
    <name evidence="6" type="ORF">JXQ802_LOCUS28513</name>
    <name evidence="9" type="ORF">OTI717_LOCUS18729</name>
    <name evidence="5" type="ORF">PYM288_LOCUS19094</name>
    <name evidence="2" type="ORF">RFH988_LOCUS8362</name>
    <name evidence="4" type="ORF">SEV965_LOCUS7470</name>
    <name evidence="3" type="ORF">ZHD862_LOCUS9157</name>
</gene>
<evidence type="ECO:0000313" key="7">
    <source>
        <dbReference type="EMBL" id="CAF3569424.1"/>
    </source>
</evidence>